<dbReference type="EMBL" id="CP137306">
    <property type="protein sequence ID" value="WQF77521.1"/>
    <property type="molecule type" value="Genomic_DNA"/>
</dbReference>
<proteinExistence type="predicted"/>
<gene>
    <name evidence="9" type="ORF">CDEST_02535</name>
</gene>
<evidence type="ECO:0000313" key="10">
    <source>
        <dbReference type="Proteomes" id="UP001322277"/>
    </source>
</evidence>
<reference evidence="10" key="1">
    <citation type="journal article" date="2023" name="bioRxiv">
        <title>Complete genome of the Medicago anthracnose fungus, Colletotrichum destructivum, reveals a mini-chromosome-like region within a core chromosome.</title>
        <authorList>
            <person name="Lapalu N."/>
            <person name="Simon A."/>
            <person name="Lu A."/>
            <person name="Plaumann P.-L."/>
            <person name="Amselem J."/>
            <person name="Pigne S."/>
            <person name="Auger A."/>
            <person name="Koch C."/>
            <person name="Dallery J.-F."/>
            <person name="O'Connell R.J."/>
        </authorList>
    </citation>
    <scope>NUCLEOTIDE SEQUENCE [LARGE SCALE GENOMIC DNA]</scope>
    <source>
        <strain evidence="10">CBS 520.97</strain>
    </source>
</reference>
<feature type="repeat" description="ANK" evidence="8">
    <location>
        <begin position="1091"/>
        <end position="1123"/>
    </location>
</feature>
<protein>
    <submittedName>
        <fullName evidence="9">Ankyrin repeat-containing domain superfamily</fullName>
    </submittedName>
</protein>
<dbReference type="SUPFAM" id="SSF57850">
    <property type="entry name" value="RING/U-box"/>
    <property type="match status" value="1"/>
</dbReference>
<keyword evidence="7" id="KW-0407">Ion channel</keyword>
<feature type="repeat" description="ANK" evidence="8">
    <location>
        <begin position="1303"/>
        <end position="1335"/>
    </location>
</feature>
<keyword evidence="10" id="KW-1185">Reference proteome</keyword>
<dbReference type="InterPro" id="IPR002110">
    <property type="entry name" value="Ankyrin_rpt"/>
</dbReference>
<keyword evidence="6" id="KW-0325">Glycoprotein</keyword>
<accession>A0AAX4I2T7</accession>
<dbReference type="InterPro" id="IPR036770">
    <property type="entry name" value="Ankyrin_rpt-contain_sf"/>
</dbReference>
<dbReference type="Gene3D" id="1.25.40.20">
    <property type="entry name" value="Ankyrin repeat-containing domain"/>
    <property type="match status" value="3"/>
</dbReference>
<dbReference type="CDD" id="cd02249">
    <property type="entry name" value="ZZ"/>
    <property type="match status" value="1"/>
</dbReference>
<dbReference type="GeneID" id="87939038"/>
<keyword evidence="4 8" id="KW-0040">ANK repeat</keyword>
<evidence type="ECO:0000256" key="4">
    <source>
        <dbReference type="ARBA" id="ARBA00023043"/>
    </source>
</evidence>
<feature type="repeat" description="ANK" evidence="8">
    <location>
        <begin position="1125"/>
        <end position="1157"/>
    </location>
</feature>
<sequence>MNRSIVLVHGLSRPGDMPWTEAEGCTPWLQRDLFEKSNARVISFNYDVDPGESEAVYTQSGLGIVARQLLDNIVSLRETEVFVGCPHRSLGLASLTNDLVTLFHTTHNYPSFGLLQAARVCASTVINANRLFLESSVPLRVEIASVFSRSSSNAERVFEEFTATLGLTCEVRIGLPGPHSKLLRDNTEDEVYKPLQKILGFSGQEGVSSSIWPVVERYEGLRFLLSTVAPERSLQVKPDEAASDGLLSMDEFVSWTRRSQTSQTARYLSIPTDQSTSTIMNDFLRFVSDNSKHTVRSRFRLFSFQFRELKLHPDVDMGPRVSGTRLVLASFVAQALAYLLPRREPAFRPSELLASWKAASPELLTEYHLVRVFVTLNLLLWQIRVQAIWSIWDLEHCPGDGGPARLIQDLMGYFQFTDLKPPILFAGSGDAKLGLTEVMTTAGVASLELRLRARRGSSSDLEKRVSAELALVRALHPGHGPLPGPVHDLLTDSCTETSLREALLQWIARTAHTSVTRVQWLGRIRHALSDQGHIEPLSLQSAITSSLSREENQMAQSVIRWVLHSRRKLSPNELVTALGLEHSLAIQPGQDARSVFHLEDTRDEDEDEASILSLEPILDCLSGLVNVVDNEVHLSRWVCTDAFVNSGSETTDRPHDTDDGESHLLILRCLLLHFSSKARRRVSDHQPAGGSFQSSLFQHDFTAYALHFWPHHFKFAQSQSSTREKTESFLADFLGKETAAVALMLQYIQSSRAEAIRTTETNEGTAAAVTLLASSGFGDIGEIAALVGSPGWESDAKTLFPALLGAVSGGHGELVRRLSLSPLDDDAAKDVLSRAEAGELGSNAMLHMFHQAKLREGDFQLPAPFLIRAAYAGIEEIFNDEMAKVSLDRPTDGDSFWRDSLCRAVVSRHFNIAELLAPAAIPSLSDGDKRDVFVAAAYQGGPTVLLALMRLLSADDHVRYLWILARAGNYQVVEELLLELFGDEAPRQYLTDDSIKSSVDIAVTMSSVEVVRAILRHVDVARDGEALLDALRLAVGVSASRDMCALFLATGIKIEDRQGEDYMTEAVRGDNRELAKLLVSHGAKVDAKGPQGQAPLLIAASNGSLAMVKFLVDEKADINIRTTGGGVTPLYAASLNNKPDVVEHLLSRGADVRIPTLTRNWSPLECSYDFPDVLRHLVTKASPPPDYRRLTEFGECEATALFLAARNDCVESVRLLLEHGDPDLEFAPAVDIGDNDPAAGFTALAMAARHSNTEVVRLLLAAGANVNHRIQWQGQSVLHCVWDDKTMAAVLEYGPDIESRDSNGITPLNWHASGDDVGLLRRLVNAGAAVKTTDEDGNTPLMNAVRGGCLENLKFLTSKGVPVHHDSGRFGYPVHVCCSFGRLEALRFLVERGADVNQWHGFHGTPLEAACTRTSENQMAVIRYLVEEKGADVNAGGSHFVGILGQAFLSGTAELVTHLVDKGSKIDGVDRTGLPSLFNVCFREKGALELLDLAVVSHGAVTTLSARDRMARTILHCAAMAGHIDLVKRLVELEPALVQGRDGDGWTALHWAARRPRLVDDTPSRDAHQDDESKAQVMRFLVEKGCPGLEETVSAGERTWTVLEIAKNHGAPDVVVDTVKQMMEERETTAEDSREALLREHDGWSCDACRGRIWGPLYKCTGDSCYGNFGLCFKCMPYKDLVHDPTHILVEDGEREW</sequence>
<evidence type="ECO:0000256" key="6">
    <source>
        <dbReference type="ARBA" id="ARBA00023180"/>
    </source>
</evidence>
<dbReference type="Proteomes" id="UP001322277">
    <property type="component" value="Chromosome 2"/>
</dbReference>
<dbReference type="PROSITE" id="PS50297">
    <property type="entry name" value="ANK_REP_REGION"/>
    <property type="match status" value="4"/>
</dbReference>
<feature type="repeat" description="ANK" evidence="8">
    <location>
        <begin position="1336"/>
        <end position="1368"/>
    </location>
</feature>
<dbReference type="GO" id="GO:0022857">
    <property type="term" value="F:transmembrane transporter activity"/>
    <property type="evidence" value="ECO:0007669"/>
    <property type="project" value="TreeGrafter"/>
</dbReference>
<keyword evidence="2" id="KW-0716">Sensory transduction</keyword>
<evidence type="ECO:0000256" key="3">
    <source>
        <dbReference type="ARBA" id="ARBA00022737"/>
    </source>
</evidence>
<keyword evidence="5" id="KW-0406">Ion transport</keyword>
<dbReference type="GO" id="GO:1902495">
    <property type="term" value="C:transmembrane transporter complex"/>
    <property type="evidence" value="ECO:0007669"/>
    <property type="project" value="TreeGrafter"/>
</dbReference>
<dbReference type="InterPro" id="IPR052076">
    <property type="entry name" value="TRP_cation_channel"/>
</dbReference>
<dbReference type="Pfam" id="PF13637">
    <property type="entry name" value="Ank_4"/>
    <property type="match status" value="1"/>
</dbReference>
<evidence type="ECO:0000256" key="2">
    <source>
        <dbReference type="ARBA" id="ARBA00022606"/>
    </source>
</evidence>
<name>A0AAX4I2T7_9PEZI</name>
<evidence type="ECO:0000313" key="9">
    <source>
        <dbReference type="EMBL" id="WQF77521.1"/>
    </source>
</evidence>
<evidence type="ECO:0000256" key="7">
    <source>
        <dbReference type="ARBA" id="ARBA00023303"/>
    </source>
</evidence>
<dbReference type="GO" id="GO:0034220">
    <property type="term" value="P:monoatomic ion transmembrane transport"/>
    <property type="evidence" value="ECO:0007669"/>
    <property type="project" value="UniProtKB-KW"/>
</dbReference>
<evidence type="ECO:0000256" key="8">
    <source>
        <dbReference type="PROSITE-ProRule" id="PRU00023"/>
    </source>
</evidence>
<keyword evidence="3" id="KW-0677">Repeat</keyword>
<dbReference type="KEGG" id="cdet:87939038"/>
<keyword evidence="1" id="KW-0813">Transport</keyword>
<evidence type="ECO:0000256" key="5">
    <source>
        <dbReference type="ARBA" id="ARBA00023065"/>
    </source>
</evidence>
<dbReference type="RefSeq" id="XP_062774745.1">
    <property type="nucleotide sequence ID" value="XM_062918694.1"/>
</dbReference>
<dbReference type="Pfam" id="PF12796">
    <property type="entry name" value="Ank_2"/>
    <property type="match status" value="4"/>
</dbReference>
<dbReference type="PROSITE" id="PS50088">
    <property type="entry name" value="ANK_REPEAT"/>
    <property type="match status" value="6"/>
</dbReference>
<dbReference type="SMART" id="SM00248">
    <property type="entry name" value="ANK"/>
    <property type="match status" value="13"/>
</dbReference>
<dbReference type="PANTHER" id="PTHR47143">
    <property type="entry name" value="TRANSIENT RECEPTOR POTENTIAL CATION CHANNEL PROTEIN PAINLESS"/>
    <property type="match status" value="1"/>
</dbReference>
<organism evidence="9 10">
    <name type="scientific">Colletotrichum destructivum</name>
    <dbReference type="NCBI Taxonomy" id="34406"/>
    <lineage>
        <taxon>Eukaryota</taxon>
        <taxon>Fungi</taxon>
        <taxon>Dikarya</taxon>
        <taxon>Ascomycota</taxon>
        <taxon>Pezizomycotina</taxon>
        <taxon>Sordariomycetes</taxon>
        <taxon>Hypocreomycetidae</taxon>
        <taxon>Glomerellales</taxon>
        <taxon>Glomerellaceae</taxon>
        <taxon>Colletotrichum</taxon>
        <taxon>Colletotrichum destructivum species complex</taxon>
    </lineage>
</organism>
<feature type="repeat" description="ANK" evidence="8">
    <location>
        <begin position="1373"/>
        <end position="1401"/>
    </location>
</feature>
<dbReference type="PANTHER" id="PTHR47143:SF1">
    <property type="entry name" value="ION_TRANS DOMAIN-CONTAINING PROTEIN"/>
    <property type="match status" value="1"/>
</dbReference>
<dbReference type="SUPFAM" id="SSF48403">
    <property type="entry name" value="Ankyrin repeat"/>
    <property type="match status" value="2"/>
</dbReference>
<evidence type="ECO:0000256" key="1">
    <source>
        <dbReference type="ARBA" id="ARBA00022448"/>
    </source>
</evidence>
<feature type="repeat" description="ANK" evidence="8">
    <location>
        <begin position="1239"/>
        <end position="1271"/>
    </location>
</feature>